<evidence type="ECO:0000256" key="3">
    <source>
        <dbReference type="ARBA" id="ARBA00022603"/>
    </source>
</evidence>
<proteinExistence type="inferred from homology"/>
<name>A0A6J7ZLZ8_PLARU</name>
<reference evidence="7" key="1">
    <citation type="submission" date="2020-05" db="EMBL/GenBank/DDBJ databases">
        <authorList>
            <consortium name="Genoscope - CEA"/>
            <person name="William W."/>
        </authorList>
    </citation>
    <scope>NUCLEOTIDE SEQUENCE [LARGE SCALE GENOMIC DNA]</scope>
    <source>
        <strain evidence="7">PCC 7821</strain>
    </source>
</reference>
<evidence type="ECO:0000256" key="2">
    <source>
        <dbReference type="ARBA" id="ARBA00011900"/>
    </source>
</evidence>
<dbReference type="GO" id="GO:0009307">
    <property type="term" value="P:DNA restriction-modification system"/>
    <property type="evidence" value="ECO:0007669"/>
    <property type="project" value="InterPro"/>
</dbReference>
<dbReference type="GO" id="GO:0043565">
    <property type="term" value="F:sequence-specific DNA binding"/>
    <property type="evidence" value="ECO:0007669"/>
    <property type="project" value="TreeGrafter"/>
</dbReference>
<dbReference type="GO" id="GO:0009007">
    <property type="term" value="F:site-specific DNA-methyltransferase (adenine-specific) activity"/>
    <property type="evidence" value="ECO:0007669"/>
    <property type="project" value="UniProtKB-EC"/>
</dbReference>
<dbReference type="EC" id="2.1.1.72" evidence="2"/>
<evidence type="ECO:0000256" key="1">
    <source>
        <dbReference type="ARBA" id="ARBA00006594"/>
    </source>
</evidence>
<comment type="catalytic activity">
    <reaction evidence="6">
        <text>a 2'-deoxyadenosine in DNA + S-adenosyl-L-methionine = an N(6)-methyl-2'-deoxyadenosine in DNA + S-adenosyl-L-homocysteine + H(+)</text>
        <dbReference type="Rhea" id="RHEA:15197"/>
        <dbReference type="Rhea" id="RHEA-COMP:12418"/>
        <dbReference type="Rhea" id="RHEA-COMP:12419"/>
        <dbReference type="ChEBI" id="CHEBI:15378"/>
        <dbReference type="ChEBI" id="CHEBI:57856"/>
        <dbReference type="ChEBI" id="CHEBI:59789"/>
        <dbReference type="ChEBI" id="CHEBI:90615"/>
        <dbReference type="ChEBI" id="CHEBI:90616"/>
        <dbReference type="EC" id="2.1.1.72"/>
    </reaction>
</comment>
<dbReference type="GO" id="GO:0006298">
    <property type="term" value="P:mismatch repair"/>
    <property type="evidence" value="ECO:0007669"/>
    <property type="project" value="TreeGrafter"/>
</dbReference>
<organism evidence="7 8">
    <name type="scientific">Planktothrix rubescens CCAP 1459/22</name>
    <dbReference type="NCBI Taxonomy" id="329571"/>
    <lineage>
        <taxon>Bacteria</taxon>
        <taxon>Bacillati</taxon>
        <taxon>Cyanobacteriota</taxon>
        <taxon>Cyanophyceae</taxon>
        <taxon>Oscillatoriophycideae</taxon>
        <taxon>Oscillatoriales</taxon>
        <taxon>Microcoleaceae</taxon>
        <taxon>Planktothrix</taxon>
    </lineage>
</organism>
<dbReference type="InterPro" id="IPR012327">
    <property type="entry name" value="MeTrfase_D12"/>
</dbReference>
<comment type="caution">
    <text evidence="7">The sequence shown here is derived from an EMBL/GenBank/DDBJ whole genome shotgun (WGS) entry which is preliminary data.</text>
</comment>
<dbReference type="InterPro" id="IPR029063">
    <property type="entry name" value="SAM-dependent_MTases_sf"/>
</dbReference>
<dbReference type="Pfam" id="PF02086">
    <property type="entry name" value="MethyltransfD12"/>
    <property type="match status" value="1"/>
</dbReference>
<dbReference type="PANTHER" id="PTHR30481">
    <property type="entry name" value="DNA ADENINE METHYLASE"/>
    <property type="match status" value="1"/>
</dbReference>
<sequence>MLYPLSIGVDRIYFAYYNYHFSLKKCLKLIRQVELIQGLEKSLMNHAINSPFRYPGGKFYARNLILEYIPHHTHYIEPFVGGGSIFFAKEKINKNWLNDIDQELINCYLIIRDQPDNLIEKLKGEQAIKERHTYYKNVYQPTNDLEKAVRWFYLNRTSYSGIMKRESCYWGYGDKYSMKPENWPRNILRTSQKLQNVRITNFDFEQVFNQVEDGAFLFIDPPYFNARQDNFYTHHFTQDDHLRLSEVLKFHSKRLKFLLTYDNVSEIRELYQWASQIDEKEWNYTVGRTDDQKKNKDNDSLNSMKKKGSRYKGKEIFITNYGLTELNLTYSYQQLELPIYG</sequence>
<keyword evidence="3 7" id="KW-0489">Methyltransferase</keyword>
<dbReference type="Proteomes" id="UP000196521">
    <property type="component" value="Chromosome"/>
</dbReference>
<gene>
    <name evidence="7" type="ORF">PLAN_30667</name>
</gene>
<dbReference type="GO" id="GO:0032259">
    <property type="term" value="P:methylation"/>
    <property type="evidence" value="ECO:0007669"/>
    <property type="project" value="UniProtKB-KW"/>
</dbReference>
<dbReference type="Gene3D" id="1.10.1020.10">
    <property type="entry name" value="Adenine-specific Methyltransferase, Domain 2"/>
    <property type="match status" value="1"/>
</dbReference>
<protein>
    <recommendedName>
        <fullName evidence="2">site-specific DNA-methyltransferase (adenine-specific)</fullName>
        <ecNumber evidence="2">2.1.1.72</ecNumber>
    </recommendedName>
</protein>
<dbReference type="Gene3D" id="3.40.50.150">
    <property type="entry name" value="Vaccinia Virus protein VP39"/>
    <property type="match status" value="1"/>
</dbReference>
<dbReference type="AlphaFoldDB" id="A0A6J7ZLZ8"/>
<evidence type="ECO:0000313" key="7">
    <source>
        <dbReference type="EMBL" id="CAC5343486.1"/>
    </source>
</evidence>
<keyword evidence="5" id="KW-0949">S-adenosyl-L-methionine</keyword>
<dbReference type="NCBIfam" id="TIGR00571">
    <property type="entry name" value="dam"/>
    <property type="match status" value="1"/>
</dbReference>
<keyword evidence="8" id="KW-1185">Reference proteome</keyword>
<evidence type="ECO:0000256" key="6">
    <source>
        <dbReference type="ARBA" id="ARBA00047942"/>
    </source>
</evidence>
<keyword evidence="4" id="KW-0808">Transferase</keyword>
<dbReference type="GO" id="GO:1904047">
    <property type="term" value="F:S-adenosyl-L-methionine binding"/>
    <property type="evidence" value="ECO:0007669"/>
    <property type="project" value="TreeGrafter"/>
</dbReference>
<dbReference type="PRINTS" id="PR00505">
    <property type="entry name" value="D12N6MTFRASE"/>
</dbReference>
<accession>A0A6J7ZLZ8</accession>
<dbReference type="SUPFAM" id="SSF53335">
    <property type="entry name" value="S-adenosyl-L-methionine-dependent methyltransferases"/>
    <property type="match status" value="1"/>
</dbReference>
<evidence type="ECO:0000256" key="5">
    <source>
        <dbReference type="ARBA" id="ARBA00022691"/>
    </source>
</evidence>
<dbReference type="EMBL" id="CZCZ02000013">
    <property type="protein sequence ID" value="CAC5343486.1"/>
    <property type="molecule type" value="Genomic_DNA"/>
</dbReference>
<dbReference type="InterPro" id="IPR023095">
    <property type="entry name" value="Ade_MeTrfase_dom_2"/>
</dbReference>
<evidence type="ECO:0000256" key="4">
    <source>
        <dbReference type="ARBA" id="ARBA00022679"/>
    </source>
</evidence>
<dbReference type="EMBL" id="LR812490">
    <property type="protein sequence ID" value="CAC5343486.1"/>
    <property type="molecule type" value="Genomic_DNA"/>
</dbReference>
<evidence type="ECO:0000313" key="8">
    <source>
        <dbReference type="Proteomes" id="UP000196521"/>
    </source>
</evidence>
<comment type="similarity">
    <text evidence="1">Belongs to the N(4)/N(6)-methyltransferase family.</text>
</comment>